<dbReference type="OrthoDB" id="273917at2759"/>
<dbReference type="VEuPathDB" id="TriTrypDB:TcCLB.508199.30"/>
<dbReference type="GO" id="GO:0031499">
    <property type="term" value="C:TRAMP complex"/>
    <property type="evidence" value="ECO:0007669"/>
    <property type="project" value="TreeGrafter"/>
</dbReference>
<dbReference type="VEuPathDB" id="TriTrypDB:C3747_51g241"/>
<dbReference type="VEuPathDB" id="TriTrypDB:TCDM_07705"/>
<dbReference type="PANTHER" id="PTHR23092:SF47">
    <property type="entry name" value="POLYMERASE SIGMA, PUTATIVE-RELATED"/>
    <property type="match status" value="1"/>
</dbReference>
<dbReference type="VEuPathDB" id="TriTrypDB:TcBrA4_0054480"/>
<dbReference type="InterPro" id="IPR043519">
    <property type="entry name" value="NT_sf"/>
</dbReference>
<feature type="compositionally biased region" description="Polar residues" evidence="1">
    <location>
        <begin position="1269"/>
        <end position="1280"/>
    </location>
</feature>
<feature type="compositionally biased region" description="Basic and acidic residues" evidence="1">
    <location>
        <begin position="1284"/>
        <end position="1297"/>
    </location>
</feature>
<feature type="compositionally biased region" description="Polar residues" evidence="1">
    <location>
        <begin position="1298"/>
        <end position="1308"/>
    </location>
</feature>
<dbReference type="VEuPathDB" id="TriTrypDB:C4B63_38g158"/>
<dbReference type="VEuPathDB" id="TriTrypDB:TcCLB.509297.10"/>
<evidence type="ECO:0000313" key="3">
    <source>
        <dbReference type="EMBL" id="PWV12398.1"/>
    </source>
</evidence>
<dbReference type="Proteomes" id="UP000246078">
    <property type="component" value="Unassembled WGS sequence"/>
</dbReference>
<feature type="region of interest" description="Disordered" evidence="1">
    <location>
        <begin position="227"/>
        <end position="262"/>
    </location>
</feature>
<dbReference type="InterPro" id="IPR002934">
    <property type="entry name" value="Polymerase_NTP_transf_dom"/>
</dbReference>
<dbReference type="VEuPathDB" id="TriTrypDB:BCY84_20028"/>
<evidence type="ECO:0000259" key="2">
    <source>
        <dbReference type="Pfam" id="PF01909"/>
    </source>
</evidence>
<protein>
    <recommendedName>
        <fullName evidence="2">Polymerase nucleotidyl transferase domain-containing protein</fullName>
    </recommendedName>
</protein>
<dbReference type="Pfam" id="PF01909">
    <property type="entry name" value="NTP_transf_2"/>
    <property type="match status" value="1"/>
</dbReference>
<dbReference type="OMA" id="DNACENS"/>
<feature type="region of interest" description="Disordered" evidence="1">
    <location>
        <begin position="1764"/>
        <end position="1887"/>
    </location>
</feature>
<dbReference type="EMBL" id="PRFC01000051">
    <property type="protein sequence ID" value="PWV12398.1"/>
    <property type="molecule type" value="Genomic_DNA"/>
</dbReference>
<feature type="compositionally biased region" description="Basic and acidic residues" evidence="1">
    <location>
        <begin position="846"/>
        <end position="855"/>
    </location>
</feature>
<dbReference type="SUPFAM" id="SSF81631">
    <property type="entry name" value="PAP/OAS1 substrate-binding domain"/>
    <property type="match status" value="1"/>
</dbReference>
<feature type="region of interest" description="Disordered" evidence="1">
    <location>
        <begin position="1234"/>
        <end position="1399"/>
    </location>
</feature>
<feature type="region of interest" description="Disordered" evidence="1">
    <location>
        <begin position="176"/>
        <end position="208"/>
    </location>
</feature>
<feature type="region of interest" description="Disordered" evidence="1">
    <location>
        <begin position="381"/>
        <end position="454"/>
    </location>
</feature>
<feature type="compositionally biased region" description="Low complexity" evidence="1">
    <location>
        <begin position="1764"/>
        <end position="1775"/>
    </location>
</feature>
<feature type="compositionally biased region" description="Gly residues" evidence="1">
    <location>
        <begin position="1550"/>
        <end position="1562"/>
    </location>
</feature>
<evidence type="ECO:0000313" key="4">
    <source>
        <dbReference type="Proteomes" id="UP000246078"/>
    </source>
</evidence>
<dbReference type="GO" id="GO:0005730">
    <property type="term" value="C:nucleolus"/>
    <property type="evidence" value="ECO:0007669"/>
    <property type="project" value="TreeGrafter"/>
</dbReference>
<feature type="compositionally biased region" description="Polar residues" evidence="1">
    <location>
        <begin position="188"/>
        <end position="200"/>
    </location>
</feature>
<gene>
    <name evidence="3" type="ORF">C3747_51g241</name>
</gene>
<dbReference type="GO" id="GO:0003729">
    <property type="term" value="F:mRNA binding"/>
    <property type="evidence" value="ECO:0007669"/>
    <property type="project" value="TreeGrafter"/>
</dbReference>
<comment type="caution">
    <text evidence="3">The sequence shown here is derived from an EMBL/GenBank/DDBJ whole genome shotgun (WGS) entry which is preliminary data.</text>
</comment>
<organism evidence="3 4">
    <name type="scientific">Trypanosoma cruzi</name>
    <dbReference type="NCBI Taxonomy" id="5693"/>
    <lineage>
        <taxon>Eukaryota</taxon>
        <taxon>Discoba</taxon>
        <taxon>Euglenozoa</taxon>
        <taxon>Kinetoplastea</taxon>
        <taxon>Metakinetoplastina</taxon>
        <taxon>Trypanosomatida</taxon>
        <taxon>Trypanosomatidae</taxon>
        <taxon>Trypanosoma</taxon>
        <taxon>Schizotrypanum</taxon>
    </lineage>
</organism>
<feature type="compositionally biased region" description="Polar residues" evidence="1">
    <location>
        <begin position="245"/>
        <end position="254"/>
    </location>
</feature>
<dbReference type="SUPFAM" id="SSF81301">
    <property type="entry name" value="Nucleotidyltransferase"/>
    <property type="match status" value="1"/>
</dbReference>
<feature type="domain" description="Polymerase nucleotidyl transferase" evidence="2">
    <location>
        <begin position="521"/>
        <end position="554"/>
    </location>
</feature>
<feature type="compositionally biased region" description="Basic and acidic residues" evidence="1">
    <location>
        <begin position="1860"/>
        <end position="1870"/>
    </location>
</feature>
<feature type="compositionally biased region" description="Basic and acidic residues" evidence="1">
    <location>
        <begin position="1309"/>
        <end position="1318"/>
    </location>
</feature>
<evidence type="ECO:0000256" key="1">
    <source>
        <dbReference type="SAM" id="MobiDB-lite"/>
    </source>
</evidence>
<dbReference type="VEuPathDB" id="TriTrypDB:Tc_MARK_5876"/>
<dbReference type="Gene3D" id="3.30.460.10">
    <property type="entry name" value="Beta Polymerase, domain 2"/>
    <property type="match status" value="1"/>
</dbReference>
<dbReference type="VEuPathDB" id="TriTrypDB:ECC02_008346"/>
<name>A0A2V2WUV9_TRYCR</name>
<dbReference type="InterPro" id="IPR045862">
    <property type="entry name" value="Trf4-like"/>
</dbReference>
<dbReference type="Gene3D" id="1.10.1410.10">
    <property type="match status" value="2"/>
</dbReference>
<reference evidence="3 4" key="1">
    <citation type="journal article" date="2018" name="Microb. Genom.">
        <title>Expanding an expanded genome: long-read sequencing of Trypanosoma cruzi.</title>
        <authorList>
            <person name="Berna L."/>
            <person name="Rodriguez M."/>
            <person name="Chiribao M.L."/>
            <person name="Parodi-Talice A."/>
            <person name="Pita S."/>
            <person name="Rijo G."/>
            <person name="Alvarez-Valin F."/>
            <person name="Robello C."/>
        </authorList>
    </citation>
    <scope>NUCLEOTIDE SEQUENCE [LARGE SCALE GENOMIC DNA]</scope>
    <source>
        <strain evidence="3 4">TCC</strain>
    </source>
</reference>
<feature type="compositionally biased region" description="Polar residues" evidence="1">
    <location>
        <begin position="1798"/>
        <end position="1814"/>
    </location>
</feature>
<dbReference type="PANTHER" id="PTHR23092">
    <property type="entry name" value="POLY(A) RNA POLYMERASE"/>
    <property type="match status" value="1"/>
</dbReference>
<feature type="compositionally biased region" description="Low complexity" evidence="1">
    <location>
        <begin position="296"/>
        <end position="306"/>
    </location>
</feature>
<proteinExistence type="predicted"/>
<feature type="compositionally biased region" description="Low complexity" evidence="1">
    <location>
        <begin position="856"/>
        <end position="869"/>
    </location>
</feature>
<accession>A0A2V2WUV9</accession>
<dbReference type="GO" id="GO:0031123">
    <property type="term" value="P:RNA 3'-end processing"/>
    <property type="evidence" value="ECO:0007669"/>
    <property type="project" value="TreeGrafter"/>
</dbReference>
<dbReference type="VEuPathDB" id="TriTrypDB:TcYC6_0024950"/>
<dbReference type="GO" id="GO:0043634">
    <property type="term" value="P:polyadenylation-dependent ncRNA catabolic process"/>
    <property type="evidence" value="ECO:0007669"/>
    <property type="project" value="TreeGrafter"/>
</dbReference>
<feature type="compositionally biased region" description="Polar residues" evidence="1">
    <location>
        <begin position="1343"/>
        <end position="1353"/>
    </location>
</feature>
<dbReference type="VEuPathDB" id="TriTrypDB:TcCL_NonESM06704"/>
<feature type="compositionally biased region" description="Low complexity" evidence="1">
    <location>
        <begin position="1830"/>
        <end position="1848"/>
    </location>
</feature>
<feature type="region of interest" description="Disordered" evidence="1">
    <location>
        <begin position="1051"/>
        <end position="1076"/>
    </location>
</feature>
<sequence length="1887" mass="201131">MHQSPGAQNTARCGKADDCKCSANCAGGSSPAVCSMRSHLKAAASHEVIVNQDTHSESSQECEWPSSMVIDDEPGVVVEAERASLPLVRNDKSSSSGKAGKEGMAQSVLSSRKGVVPSAPLPMFASALPFGSSCEEKTGSPADGEEEVRCWLPGGISGSLPRATLTPSEHVEEVGTGARHRDPGELVHSSTINASGYNTSDDAHSQTERNRVGLSLELQQLFATGAAAQTQPKHAGIGDDVPATVSDNNSSRGSSGAAVKRGAKDVVKGTDLLMEAVNGMNAPRPTNRKTPANANSRRLSSPSSPRKAYLSRDMFAVSQERACETSIAKAGSFIYRNQFIHQIKSAGNTGQTDESNRCELNGFSPASNCFVDGNKKDKNEGTNLSGVAADGANSSSCVHARQVTPKRHPSTGNAKSVLPLPSIDSPRDVAQSGSNNPGRPGAGAPALTSQQLQQSSVLAKNTQKLVSPAIGSSHWPFLPTPEFVSSLQIYVNTCLGLCESDMQARHNFITRIQRVVTKVLGPHAEVRVHGSITTDLALASSDIDLLVVGYEPLTPLQAIQQLSRAILHISEDELQVLESEETGETSAGAAGEGSSHVFVEVSSGVADEGVLDEKGAPIPSVAELEDVTLGPGGELDAGDPIMRMEEEEAEYRSQIERDYLLSTRAGLTSAAMVNSLPSQGPKKAAMALQGYMGPFAATPLQPPLLRSLVENGIVADLSMPIHHQPNAGGHRLYVPTLEGPYFQVQTIVSTRVPVIKVTEKATEMRGDITFAGGEHWRSMQLTNRLLKRYPASRGLILFLKHCVRQMGIGDSQPGGVTSFAIYLMVLHFFNEISRHLEGILQQQQEKQQEREDRDNVVTNSGNEGTTGTSSGTGDGVTSGVHISGTSTPTPGATMPLASLKATAVSLPAPQQRSRFDDRFSLVEMMLLQRVHPYHEEKGGKQNTASILHYIRTFLEEEEVSVSGDEGGKDRAADLIKERTGAKLVAPLDYDAVSGELASYGQVQQKADVVFAACEALEVPGLTLEQGENDVNIDDHDGGDDQKAVAELNHVAEGKNSDGGGSGCLQEKERDETEDAADSKASILRSLALRLLSTSSLGHLFHDFCFYYGFTFDYDNHGLYFDPLGNSSVVPKPRKCQQRGQHLYMTSPFDDQYDITARMLHTREFQELCRMFVPLTTPLATISGYGGGGCTLQEVLEWISPETAFGELMQVHAAIQQQQHQQQRADVVGTQFSKNEEKATVPPNLSEGGGGTSLAQPPLRCEVERRDGKSSSPHPTFNSGVEGNLPKDTRLTRRRDTILQKTSGSTTSNELRKKDDRATLESNSDVPSATTSLTPSSGGLILTQPGSKTISTEHGTAEMTGGWPATTPSMQRQMKRREGGAEESAVVSGGGGAAASGTLSSSQPVLAEAAMRPLTPAGASVAPGSLTGSGAPVGGNVSTVGGEAVYARAQHSRSNPMQHQHQHQQVPFSFPPPIPMFFVPPNGAGAGYPDPSQLYFPMPYPPEAMLHYYHHNHHYQNHNYMMPFPYLGYEMNQFYQQSAVFDALNAAAAAGGGGGGNSAGGGPTTNRQGNTRGAGLPSPGARQRARGGAHRGGNSDSVNPGEKVAPGRPAPVALLEEPTAAAEGMAVDGVNSNNNNTSKNTMMAVLPEGPSTRERQPGVTDVKERLHSEDSSFLAQEVQQHQQFLQHQQQLQQLHQFSLSHQYHQQQNGLKLRSGGQQHQQAFWGHHPHASLMMQHQMYALQSSVDNSVSNALCASIHGGAVFRQQQQNQQHQQQNTSGATYPVAATPFGLSRMPTHDIPTSNLAVPISNEGQQQQKHREQISTAAHRSEGAAATSGSSSGSSSASRNARGGGTGRPHHRGQGEDVGEGRVAEIASTEGTHGKNNRPK</sequence>
<feature type="compositionally biased region" description="Basic and acidic residues" evidence="1">
    <location>
        <begin position="176"/>
        <end position="185"/>
    </location>
</feature>
<feature type="region of interest" description="Disordered" evidence="1">
    <location>
        <begin position="840"/>
        <end position="892"/>
    </location>
</feature>
<dbReference type="VEuPathDB" id="TriTrypDB:TcG_07778"/>
<dbReference type="GO" id="GO:1990817">
    <property type="term" value="F:poly(A) RNA polymerase activity"/>
    <property type="evidence" value="ECO:0007669"/>
    <property type="project" value="InterPro"/>
</dbReference>
<feature type="region of interest" description="Disordered" evidence="1">
    <location>
        <begin position="1550"/>
        <end position="1607"/>
    </location>
</feature>
<dbReference type="VEuPathDB" id="TriTrypDB:TCSYLVIO_007151"/>
<feature type="region of interest" description="Disordered" evidence="1">
    <location>
        <begin position="280"/>
        <end position="307"/>
    </location>
</feature>
<feature type="compositionally biased region" description="Polar residues" evidence="1">
    <location>
        <begin position="1319"/>
        <end position="1336"/>
    </location>
</feature>